<dbReference type="EMBL" id="AYKG01000068">
    <property type="protein sequence ID" value="ROO24144.1"/>
    <property type="molecule type" value="Genomic_DNA"/>
</dbReference>
<name>A0A423PEY2_9GAMM</name>
<dbReference type="AlphaFoldDB" id="A0A423PEY2"/>
<protein>
    <submittedName>
        <fullName evidence="1">Uncharacterized protein</fullName>
    </submittedName>
</protein>
<proteinExistence type="predicted"/>
<reference evidence="1 2" key="1">
    <citation type="submission" date="2013-10" db="EMBL/GenBank/DDBJ databases">
        <title>Salinisphaera japonica YTM-1 Genome Sequencing.</title>
        <authorList>
            <person name="Lai Q."/>
            <person name="Li C."/>
            <person name="Shao Z."/>
        </authorList>
    </citation>
    <scope>NUCLEOTIDE SEQUENCE [LARGE SCALE GENOMIC DNA]</scope>
    <source>
        <strain evidence="1 2">YTM-1</strain>
    </source>
</reference>
<sequence length="61" mass="7126">MKFFAGLLLFEDIYPQMDADERRWRLGCRADARFVAPCVTGCAWAFRNSTMFYIALFHLVS</sequence>
<organism evidence="1 2">
    <name type="scientific">Salinisphaera japonica YTM-1</name>
    <dbReference type="NCBI Taxonomy" id="1209778"/>
    <lineage>
        <taxon>Bacteria</taxon>
        <taxon>Pseudomonadati</taxon>
        <taxon>Pseudomonadota</taxon>
        <taxon>Gammaproteobacteria</taxon>
        <taxon>Salinisphaerales</taxon>
        <taxon>Salinisphaeraceae</taxon>
        <taxon>Salinisphaera</taxon>
    </lineage>
</organism>
<comment type="caution">
    <text evidence="1">The sequence shown here is derived from an EMBL/GenBank/DDBJ whole genome shotgun (WGS) entry which is preliminary data.</text>
</comment>
<keyword evidence="2" id="KW-1185">Reference proteome</keyword>
<accession>A0A423PEY2</accession>
<gene>
    <name evidence="1" type="ORF">SAJA_14425</name>
</gene>
<dbReference type="Proteomes" id="UP000285310">
    <property type="component" value="Unassembled WGS sequence"/>
</dbReference>
<evidence type="ECO:0000313" key="2">
    <source>
        <dbReference type="Proteomes" id="UP000285310"/>
    </source>
</evidence>
<dbReference type="InParanoid" id="A0A423PEY2"/>
<evidence type="ECO:0000313" key="1">
    <source>
        <dbReference type="EMBL" id="ROO24144.1"/>
    </source>
</evidence>